<keyword evidence="1" id="KW-0472">Membrane</keyword>
<feature type="transmembrane region" description="Helical" evidence="1">
    <location>
        <begin position="12"/>
        <end position="35"/>
    </location>
</feature>
<proteinExistence type="predicted"/>
<dbReference type="AlphaFoldDB" id="A0A0G0Z4A1"/>
<dbReference type="EMBL" id="LCCZ01000030">
    <property type="protein sequence ID" value="KKS43565.1"/>
    <property type="molecule type" value="Genomic_DNA"/>
</dbReference>
<comment type="caution">
    <text evidence="2">The sequence shown here is derived from an EMBL/GenBank/DDBJ whole genome shotgun (WGS) entry which is preliminary data.</text>
</comment>
<name>A0A0G0Z4A1_9BACT</name>
<sequence length="152" mass="18047">MKLRELFKEWKWLMLGLISGFFSYAILANVLWWPLSLISLNILILFFIRAWPRRLWFWSGALLSAVIFFGAAFFPSALLSFLVLAVWRASNNWHLTKSFYISGLWLWLLMKIAMFSGFYFFSGTFFILSWRNLLAEVIIFILCLLVGHRFRK</sequence>
<gene>
    <name evidence="2" type="ORF">UV05_C0030G0006</name>
</gene>
<accession>A0A0G0Z4A1</accession>
<protein>
    <submittedName>
        <fullName evidence="2">Uncharacterized protein</fullName>
    </submittedName>
</protein>
<evidence type="ECO:0000313" key="2">
    <source>
        <dbReference type="EMBL" id="KKS43565.1"/>
    </source>
</evidence>
<evidence type="ECO:0000313" key="3">
    <source>
        <dbReference type="Proteomes" id="UP000034875"/>
    </source>
</evidence>
<feature type="transmembrane region" description="Helical" evidence="1">
    <location>
        <begin position="99"/>
        <end position="121"/>
    </location>
</feature>
<reference evidence="2 3" key="1">
    <citation type="journal article" date="2015" name="Nature">
        <title>rRNA introns, odd ribosomes, and small enigmatic genomes across a large radiation of phyla.</title>
        <authorList>
            <person name="Brown C.T."/>
            <person name="Hug L.A."/>
            <person name="Thomas B.C."/>
            <person name="Sharon I."/>
            <person name="Castelle C.J."/>
            <person name="Singh A."/>
            <person name="Wilkins M.J."/>
            <person name="Williams K.H."/>
            <person name="Banfield J.F."/>
        </authorList>
    </citation>
    <scope>NUCLEOTIDE SEQUENCE [LARGE SCALE GENOMIC DNA]</scope>
</reference>
<feature type="transmembrane region" description="Helical" evidence="1">
    <location>
        <begin position="127"/>
        <end position="147"/>
    </location>
</feature>
<keyword evidence="1" id="KW-0812">Transmembrane</keyword>
<keyword evidence="1" id="KW-1133">Transmembrane helix</keyword>
<feature type="transmembrane region" description="Helical" evidence="1">
    <location>
        <begin position="55"/>
        <end position="87"/>
    </location>
</feature>
<organism evidence="2 3">
    <name type="scientific">candidate division CPR1 bacterium GW2011_GWA2_42_17</name>
    <dbReference type="NCBI Taxonomy" id="1618341"/>
    <lineage>
        <taxon>Bacteria</taxon>
        <taxon>candidate division CPR1</taxon>
    </lineage>
</organism>
<dbReference type="Proteomes" id="UP000034875">
    <property type="component" value="Unassembled WGS sequence"/>
</dbReference>
<evidence type="ECO:0000256" key="1">
    <source>
        <dbReference type="SAM" id="Phobius"/>
    </source>
</evidence>